<sequence length="306" mass="32410">MIRLDHLTKRYGATVAVDDVSLDIPAGAICALVGPSGAGKSTLLRLINRLIEPDGGCVQIGGAEAGTLPVVALRRRIGYVIQSVGLFPHWSVARNIATVPRLLGWETARIERRIDQLLDLVGLPPSLATRYPHELSGGQQQRVGVARALAAEPELLLMDEPFGAVDPVTRRTLQDALLEIQARTGTTIILVTHDVDEAVRLGTVIAFLSHGRLVQAASPAEMLRAPASAEVAAFFGGPRLGLRLLQTASAGERADFARTIAGEPVEAEAMLDEVVARMAAAGVTSLPVKDGQGRRGVISLDDVVAR</sequence>
<evidence type="ECO:0000256" key="4">
    <source>
        <dbReference type="ARBA" id="ARBA00022840"/>
    </source>
</evidence>
<evidence type="ECO:0000259" key="5">
    <source>
        <dbReference type="PROSITE" id="PS50893"/>
    </source>
</evidence>
<evidence type="ECO:0000313" key="6">
    <source>
        <dbReference type="EMBL" id="MBS9479045.1"/>
    </source>
</evidence>
<dbReference type="Proteomes" id="UP001166585">
    <property type="component" value="Unassembled WGS sequence"/>
</dbReference>
<evidence type="ECO:0000256" key="1">
    <source>
        <dbReference type="ARBA" id="ARBA00005417"/>
    </source>
</evidence>
<dbReference type="Gene3D" id="3.40.50.300">
    <property type="entry name" value="P-loop containing nucleotide triphosphate hydrolases"/>
    <property type="match status" value="1"/>
</dbReference>
<proteinExistence type="inferred from homology"/>
<dbReference type="GO" id="GO:0005524">
    <property type="term" value="F:ATP binding"/>
    <property type="evidence" value="ECO:0007669"/>
    <property type="project" value="UniProtKB-KW"/>
</dbReference>
<reference evidence="6" key="1">
    <citation type="submission" date="2021-05" db="EMBL/GenBank/DDBJ databases">
        <authorList>
            <person name="Sun Q."/>
            <person name="Inoue M."/>
        </authorList>
    </citation>
    <scope>NUCLEOTIDE SEQUENCE</scope>
    <source>
        <strain evidence="6">VKM B-3255</strain>
    </source>
</reference>
<dbReference type="InterPro" id="IPR027417">
    <property type="entry name" value="P-loop_NTPase"/>
</dbReference>
<dbReference type="PANTHER" id="PTHR43117:SF5">
    <property type="entry name" value="GLYCINE BETAINE UPTAKE SYSTEM ATP-BINDING PROTEIN YEHX"/>
    <property type="match status" value="1"/>
</dbReference>
<dbReference type="InterPro" id="IPR003593">
    <property type="entry name" value="AAA+_ATPase"/>
</dbReference>
<dbReference type="PANTHER" id="PTHR43117">
    <property type="entry name" value="OSMOPROTECTANT IMPORT ATP-BINDING PROTEIN OSMV"/>
    <property type="match status" value="1"/>
</dbReference>
<keyword evidence="3" id="KW-0547">Nucleotide-binding</keyword>
<evidence type="ECO:0000256" key="3">
    <source>
        <dbReference type="ARBA" id="ARBA00022741"/>
    </source>
</evidence>
<dbReference type="SMART" id="SM00382">
    <property type="entry name" value="AAA"/>
    <property type="match status" value="1"/>
</dbReference>
<keyword evidence="4 6" id="KW-0067">ATP-binding</keyword>
<keyword evidence="2" id="KW-0813">Transport</keyword>
<organism evidence="6 7">
    <name type="scientific">Ancylobacter radicis</name>
    <dbReference type="NCBI Taxonomy" id="2836179"/>
    <lineage>
        <taxon>Bacteria</taxon>
        <taxon>Pseudomonadati</taxon>
        <taxon>Pseudomonadota</taxon>
        <taxon>Alphaproteobacteria</taxon>
        <taxon>Hyphomicrobiales</taxon>
        <taxon>Xanthobacteraceae</taxon>
        <taxon>Ancylobacter</taxon>
    </lineage>
</organism>
<protein>
    <submittedName>
        <fullName evidence="6">ABC transporter ATP-binding protein</fullName>
    </submittedName>
</protein>
<dbReference type="Pfam" id="PF00005">
    <property type="entry name" value="ABC_tran"/>
    <property type="match status" value="1"/>
</dbReference>
<comment type="caution">
    <text evidence="6">The sequence shown here is derived from an EMBL/GenBank/DDBJ whole genome shotgun (WGS) entry which is preliminary data.</text>
</comment>
<name>A0ABS5RCK3_9HYPH</name>
<dbReference type="InterPro" id="IPR017871">
    <property type="entry name" value="ABC_transporter-like_CS"/>
</dbReference>
<keyword evidence="7" id="KW-1185">Reference proteome</keyword>
<evidence type="ECO:0000256" key="2">
    <source>
        <dbReference type="ARBA" id="ARBA00022448"/>
    </source>
</evidence>
<comment type="similarity">
    <text evidence="1">Belongs to the ABC transporter superfamily.</text>
</comment>
<feature type="domain" description="ABC transporter" evidence="5">
    <location>
        <begin position="2"/>
        <end position="235"/>
    </location>
</feature>
<dbReference type="InterPro" id="IPR003439">
    <property type="entry name" value="ABC_transporter-like_ATP-bd"/>
</dbReference>
<accession>A0ABS5RCK3</accession>
<dbReference type="PROSITE" id="PS50893">
    <property type="entry name" value="ABC_TRANSPORTER_2"/>
    <property type="match status" value="1"/>
</dbReference>
<dbReference type="PROSITE" id="PS00211">
    <property type="entry name" value="ABC_TRANSPORTER_1"/>
    <property type="match status" value="1"/>
</dbReference>
<dbReference type="EMBL" id="JAHCQH010000022">
    <property type="protein sequence ID" value="MBS9479045.1"/>
    <property type="molecule type" value="Genomic_DNA"/>
</dbReference>
<dbReference type="SUPFAM" id="SSF52540">
    <property type="entry name" value="P-loop containing nucleoside triphosphate hydrolases"/>
    <property type="match status" value="1"/>
</dbReference>
<dbReference type="RefSeq" id="WP_213757015.1">
    <property type="nucleotide sequence ID" value="NZ_JAHCQH010000022.1"/>
</dbReference>
<gene>
    <name evidence="6" type="ORF">KIP89_18210</name>
</gene>
<evidence type="ECO:0000313" key="7">
    <source>
        <dbReference type="Proteomes" id="UP001166585"/>
    </source>
</evidence>